<protein>
    <submittedName>
        <fullName evidence="1">Uncharacterized protein</fullName>
    </submittedName>
</protein>
<name>A0AA37SXF2_9ALTE</name>
<dbReference type="EMBL" id="BSOT01000005">
    <property type="protein sequence ID" value="GLR70867.1"/>
    <property type="molecule type" value="Genomic_DNA"/>
</dbReference>
<organism evidence="1 2">
    <name type="scientific">Agaribacter marinus</name>
    <dbReference type="NCBI Taxonomy" id="1431249"/>
    <lineage>
        <taxon>Bacteria</taxon>
        <taxon>Pseudomonadati</taxon>
        <taxon>Pseudomonadota</taxon>
        <taxon>Gammaproteobacteria</taxon>
        <taxon>Alteromonadales</taxon>
        <taxon>Alteromonadaceae</taxon>
        <taxon>Agaribacter</taxon>
    </lineage>
</organism>
<dbReference type="Proteomes" id="UP001156601">
    <property type="component" value="Unassembled WGS sequence"/>
</dbReference>
<evidence type="ECO:0000313" key="2">
    <source>
        <dbReference type="Proteomes" id="UP001156601"/>
    </source>
</evidence>
<sequence length="854" mass="98705">MGEELMGATFSNPLGHVEDMPVVRLHDKIYHLNGSDWRYHDSSPLIKPIWLPNYIESYIKQRRTVLANTDSHKLLGVKDPRAVHFLKDWNVAGGEDIRFVFIYRDWKTASYSLLKRHSRHFISSAHDIEKHVENLSFWQQQSLAYDMWLSANNRICDFVDANKDKCLLVSQESLVSGAKPPASICTKIGLDSTYLELSTYQDDILTKSAPECGEKMLDASKVEQLNACFERLERLSDLPNLAYQQASILLPEVGTLQSSIFADVKFDFSQLAWSELRGALIRIPQARYHFSNFKNVLHRDGGNAEDYCELAKVGHMQGQWVIARVLKIRSSILHLLDKCRKKELPLDMGLWDRFFEGNSVWYKAELTDLPYANPFSLRRQEDLPDNFNLVLLGMSTSQVSSIDWLLAQAAEYKDETLSLYLSFILLTKQLSLCDYICIAEEASRNGLFNISEFVGFHILRLGNKTRNYRTISKALLVLEETYIYLENDQFLSFVYDFADKSGDEFTKNVFKKCEDTREDKLVVSSERDHKPLSHRFALLPHNIDYKRILSIGYDDIENGKLFDKLNNRLSFLAKDNTLWLNKGLNAIYSTEARECLSYVIDFHWRALWPKQILQFIFNGVNDDNECRGVDKNVNVPSKENTLINKSAIHICVYDFEPKAFDALITLISQQAGLYKVSIFLEKLDHIKYGSKLNSYNNVAIDVHIIDKVTYPSLIKSILSVKKDNDGIAQCEWTALMHCRCSESELSRQRLVLAWYSMLGGQHAFYSLYSGMGEFEHSPHLALPSYPPWVLPDIQDKPRFYPLDKMFCINKKGLELASMRTEVIDHRWLTKLINEFKRTENSISFVHQRFLERFV</sequence>
<reference evidence="1" key="2">
    <citation type="submission" date="2023-01" db="EMBL/GenBank/DDBJ databases">
        <title>Draft genome sequence of Agaribacter marinus strain NBRC 110023.</title>
        <authorList>
            <person name="Sun Q."/>
            <person name="Mori K."/>
        </authorList>
    </citation>
    <scope>NUCLEOTIDE SEQUENCE</scope>
    <source>
        <strain evidence="1">NBRC 110023</strain>
    </source>
</reference>
<dbReference type="AlphaFoldDB" id="A0AA37SXF2"/>
<dbReference type="Gene3D" id="3.40.50.300">
    <property type="entry name" value="P-loop containing nucleotide triphosphate hydrolases"/>
    <property type="match status" value="1"/>
</dbReference>
<keyword evidence="2" id="KW-1185">Reference proteome</keyword>
<gene>
    <name evidence="1" type="ORF">GCM10007852_17750</name>
</gene>
<accession>A0AA37SXF2</accession>
<dbReference type="InterPro" id="IPR027417">
    <property type="entry name" value="P-loop_NTPase"/>
</dbReference>
<comment type="caution">
    <text evidence="1">The sequence shown here is derived from an EMBL/GenBank/DDBJ whole genome shotgun (WGS) entry which is preliminary data.</text>
</comment>
<reference evidence="1" key="1">
    <citation type="journal article" date="2014" name="Int. J. Syst. Evol. Microbiol.">
        <title>Complete genome sequence of Corynebacterium casei LMG S-19264T (=DSM 44701T), isolated from a smear-ripened cheese.</title>
        <authorList>
            <consortium name="US DOE Joint Genome Institute (JGI-PGF)"/>
            <person name="Walter F."/>
            <person name="Albersmeier A."/>
            <person name="Kalinowski J."/>
            <person name="Ruckert C."/>
        </authorList>
    </citation>
    <scope>NUCLEOTIDE SEQUENCE</scope>
    <source>
        <strain evidence="1">NBRC 110023</strain>
    </source>
</reference>
<proteinExistence type="predicted"/>
<evidence type="ECO:0000313" key="1">
    <source>
        <dbReference type="EMBL" id="GLR70867.1"/>
    </source>
</evidence>
<dbReference type="SUPFAM" id="SSF52540">
    <property type="entry name" value="P-loop containing nucleoside triphosphate hydrolases"/>
    <property type="match status" value="1"/>
</dbReference>